<organism evidence="2 3">
    <name type="scientific">Sphaerisporangium album</name>
    <dbReference type="NCBI Taxonomy" id="509200"/>
    <lineage>
        <taxon>Bacteria</taxon>
        <taxon>Bacillati</taxon>
        <taxon>Actinomycetota</taxon>
        <taxon>Actinomycetes</taxon>
        <taxon>Streptosporangiales</taxon>
        <taxon>Streptosporangiaceae</taxon>
        <taxon>Sphaerisporangium</taxon>
    </lineage>
</organism>
<dbReference type="AlphaFoldDB" id="A0A367FM42"/>
<protein>
    <submittedName>
        <fullName evidence="2">Trifolitoxin immunity protein</fullName>
    </submittedName>
</protein>
<evidence type="ECO:0000313" key="3">
    <source>
        <dbReference type="Proteomes" id="UP000253094"/>
    </source>
</evidence>
<comment type="caution">
    <text evidence="2">The sequence shown here is derived from an EMBL/GenBank/DDBJ whole genome shotgun (WGS) entry which is preliminary data.</text>
</comment>
<dbReference type="Pfam" id="PF01636">
    <property type="entry name" value="APH"/>
    <property type="match status" value="1"/>
</dbReference>
<name>A0A367FM42_9ACTN</name>
<dbReference type="Proteomes" id="UP000253094">
    <property type="component" value="Unassembled WGS sequence"/>
</dbReference>
<proteinExistence type="predicted"/>
<dbReference type="InterPro" id="IPR011009">
    <property type="entry name" value="Kinase-like_dom_sf"/>
</dbReference>
<gene>
    <name evidence="2" type="ORF">DQ384_13195</name>
</gene>
<dbReference type="OrthoDB" id="236897at2"/>
<feature type="domain" description="Aminoglycoside phosphotransferase" evidence="1">
    <location>
        <begin position="106"/>
        <end position="160"/>
    </location>
</feature>
<evidence type="ECO:0000313" key="2">
    <source>
        <dbReference type="EMBL" id="RCG30912.1"/>
    </source>
</evidence>
<dbReference type="Gene3D" id="3.90.1200.10">
    <property type="match status" value="1"/>
</dbReference>
<dbReference type="SUPFAM" id="SSF56112">
    <property type="entry name" value="Protein kinase-like (PK-like)"/>
    <property type="match status" value="1"/>
</dbReference>
<keyword evidence="3" id="KW-1185">Reference proteome</keyword>
<evidence type="ECO:0000259" key="1">
    <source>
        <dbReference type="Pfam" id="PF01636"/>
    </source>
</evidence>
<dbReference type="EMBL" id="QOIL01000006">
    <property type="protein sequence ID" value="RCG30912.1"/>
    <property type="molecule type" value="Genomic_DNA"/>
</dbReference>
<dbReference type="InterPro" id="IPR002575">
    <property type="entry name" value="Aminoglycoside_PTrfase"/>
</dbReference>
<reference evidence="2 3" key="1">
    <citation type="submission" date="2018-06" db="EMBL/GenBank/DDBJ databases">
        <title>Sphaerisporangium craniellae sp. nov., isolated from a marine sponge in the South China Sea.</title>
        <authorList>
            <person name="Li L."/>
        </authorList>
    </citation>
    <scope>NUCLEOTIDE SEQUENCE [LARGE SCALE GENOMIC DNA]</scope>
    <source>
        <strain evidence="2 3">CCTCC AA 208026</strain>
    </source>
</reference>
<sequence length="245" mass="27343">MEEIRLAGGFVSDVVRVGGTVRRSLTGRSGFVHALLEHFERREWGGAPRFLGVDKQGREVLSYLPGDVPWQQERAPWATSDKSLVRVAELVREFHDLTAGTELARDEEVVCHNDLSPKNTVYDGLGDETRPVAFIDWDIAAPGARVHDVAHVCWQYLDLGPSVTDVAEAGRRVRLISDAYGLADRDGLVETILWWQDRCRRGIEAGAADGDPAMIRLAEAGVVVSIRNAAQWVGRHRRELEDRLR</sequence>
<accession>A0A367FM42</accession>